<evidence type="ECO:0000313" key="6">
    <source>
        <dbReference type="Proteomes" id="UP000828390"/>
    </source>
</evidence>
<proteinExistence type="inferred from homology"/>
<evidence type="ECO:0000259" key="4">
    <source>
        <dbReference type="Pfam" id="PF01370"/>
    </source>
</evidence>
<dbReference type="SUPFAM" id="SSF51735">
    <property type="entry name" value="NAD(P)-binding Rossmann-fold domains"/>
    <property type="match status" value="1"/>
</dbReference>
<feature type="region of interest" description="Disordered" evidence="3">
    <location>
        <begin position="350"/>
        <end position="450"/>
    </location>
</feature>
<dbReference type="AlphaFoldDB" id="A0A9D4MJU6"/>
<dbReference type="CDD" id="cd05227">
    <property type="entry name" value="AR_SDR_e"/>
    <property type="match status" value="1"/>
</dbReference>
<keyword evidence="1" id="KW-0560">Oxidoreductase</keyword>
<evidence type="ECO:0000256" key="3">
    <source>
        <dbReference type="SAM" id="MobiDB-lite"/>
    </source>
</evidence>
<evidence type="ECO:0000256" key="1">
    <source>
        <dbReference type="ARBA" id="ARBA00023002"/>
    </source>
</evidence>
<feature type="domain" description="NAD-dependent epimerase/dehydratase" evidence="4">
    <location>
        <begin position="10"/>
        <end position="250"/>
    </location>
</feature>
<dbReference type="FunFam" id="3.40.50.720:FF:000336">
    <property type="entry name" value="Aldehyde reductase"/>
    <property type="match status" value="1"/>
</dbReference>
<dbReference type="InterPro" id="IPR036291">
    <property type="entry name" value="NAD(P)-bd_dom_sf"/>
</dbReference>
<gene>
    <name evidence="5" type="ORF">DPMN_002279</name>
</gene>
<dbReference type="PANTHER" id="PTHR10366:SF564">
    <property type="entry name" value="STEROL-4-ALPHA-CARBOXYLATE 3-DEHYDROGENASE, DECARBOXYLATING"/>
    <property type="match status" value="1"/>
</dbReference>
<accession>A0A9D4MJU6</accession>
<dbReference type="InterPro" id="IPR001509">
    <property type="entry name" value="Epimerase_deHydtase"/>
</dbReference>
<dbReference type="InterPro" id="IPR050425">
    <property type="entry name" value="NAD(P)_dehydrat-like"/>
</dbReference>
<dbReference type="Proteomes" id="UP000828390">
    <property type="component" value="Unassembled WGS sequence"/>
</dbReference>
<dbReference type="OrthoDB" id="2735536at2759"/>
<reference evidence="5" key="1">
    <citation type="journal article" date="2019" name="bioRxiv">
        <title>The Genome of the Zebra Mussel, Dreissena polymorpha: A Resource for Invasive Species Research.</title>
        <authorList>
            <person name="McCartney M.A."/>
            <person name="Auch B."/>
            <person name="Kono T."/>
            <person name="Mallez S."/>
            <person name="Zhang Y."/>
            <person name="Obille A."/>
            <person name="Becker A."/>
            <person name="Abrahante J.E."/>
            <person name="Garbe J."/>
            <person name="Badalamenti J.P."/>
            <person name="Herman A."/>
            <person name="Mangelson H."/>
            <person name="Liachko I."/>
            <person name="Sullivan S."/>
            <person name="Sone E.D."/>
            <person name="Koren S."/>
            <person name="Silverstein K.A.T."/>
            <person name="Beckman K.B."/>
            <person name="Gohl D.M."/>
        </authorList>
    </citation>
    <scope>NUCLEOTIDE SEQUENCE</scope>
    <source>
        <strain evidence="5">Duluth1</strain>
        <tissue evidence="5">Whole animal</tissue>
    </source>
</reference>
<dbReference type="PANTHER" id="PTHR10366">
    <property type="entry name" value="NAD DEPENDENT EPIMERASE/DEHYDRATASE"/>
    <property type="match status" value="1"/>
</dbReference>
<evidence type="ECO:0000256" key="2">
    <source>
        <dbReference type="ARBA" id="ARBA00023445"/>
    </source>
</evidence>
<dbReference type="EMBL" id="JAIWYP010000001">
    <property type="protein sequence ID" value="KAH3878388.1"/>
    <property type="molecule type" value="Genomic_DNA"/>
</dbReference>
<protein>
    <recommendedName>
        <fullName evidence="4">NAD-dependent epimerase/dehydratase domain-containing protein</fullName>
    </recommendedName>
</protein>
<dbReference type="Pfam" id="PF01370">
    <property type="entry name" value="Epimerase"/>
    <property type="match status" value="1"/>
</dbReference>
<dbReference type="Gene3D" id="3.40.50.720">
    <property type="entry name" value="NAD(P)-binding Rossmann-like Domain"/>
    <property type="match status" value="1"/>
</dbReference>
<reference evidence="5" key="2">
    <citation type="submission" date="2020-11" db="EMBL/GenBank/DDBJ databases">
        <authorList>
            <person name="McCartney M.A."/>
            <person name="Auch B."/>
            <person name="Kono T."/>
            <person name="Mallez S."/>
            <person name="Becker A."/>
            <person name="Gohl D.M."/>
            <person name="Silverstein K.A.T."/>
            <person name="Koren S."/>
            <person name="Bechman K.B."/>
            <person name="Herman A."/>
            <person name="Abrahante J.E."/>
            <person name="Garbe J."/>
        </authorList>
    </citation>
    <scope>NUCLEOTIDE SEQUENCE</scope>
    <source>
        <strain evidence="5">Duluth1</strain>
        <tissue evidence="5">Whole animal</tissue>
    </source>
</reference>
<keyword evidence="6" id="KW-1185">Reference proteome</keyword>
<comment type="similarity">
    <text evidence="2">Belongs to the NAD(P)-dependent epimerase/dehydratase family. Dihydroflavonol-4-reductase subfamily.</text>
</comment>
<dbReference type="GO" id="GO:0016616">
    <property type="term" value="F:oxidoreductase activity, acting on the CH-OH group of donors, NAD or NADP as acceptor"/>
    <property type="evidence" value="ECO:0007669"/>
    <property type="project" value="TreeGrafter"/>
</dbReference>
<name>A0A9D4MJU6_DREPO</name>
<organism evidence="5 6">
    <name type="scientific">Dreissena polymorpha</name>
    <name type="common">Zebra mussel</name>
    <name type="synonym">Mytilus polymorpha</name>
    <dbReference type="NCBI Taxonomy" id="45954"/>
    <lineage>
        <taxon>Eukaryota</taxon>
        <taxon>Metazoa</taxon>
        <taxon>Spiralia</taxon>
        <taxon>Lophotrochozoa</taxon>
        <taxon>Mollusca</taxon>
        <taxon>Bivalvia</taxon>
        <taxon>Autobranchia</taxon>
        <taxon>Heteroconchia</taxon>
        <taxon>Euheterodonta</taxon>
        <taxon>Imparidentia</taxon>
        <taxon>Neoheterodontei</taxon>
        <taxon>Myida</taxon>
        <taxon>Dreissenoidea</taxon>
        <taxon>Dreissenidae</taxon>
        <taxon>Dreissena</taxon>
    </lineage>
</organism>
<evidence type="ECO:0000313" key="5">
    <source>
        <dbReference type="EMBL" id="KAH3878388.1"/>
    </source>
</evidence>
<sequence>MEGATETTRVLVTGASGYIATHIIQQLQQAGYQVRATLRSLEDAAKAEKLRALCPEAAHALELVEADLTKPESWEPAVKDVTYVIHAASPFPMTPPKDESEIVTPAVDGTQAILKACVQAKSVKKVVMTSSSVAVRYGSSEPNKTYTEEDWMEPEGLDAHGKSKVMAEKAAWDYVKELPDEDKVELAVVNPSYVMGPVLNGSKCSSTDVVKRLLEHSSLCVPKLNFSIVDVRDVAAAHIKAMTSQEASGKRHLVTNDNMWMKEIAQVLSKEFKSQGYSVPTANYPNAVLNLIGVFDKSVKMIIPQVNKVIKFDNSRMKEVLGVTPRDLKETILDMAYSLIEAGIVKKSKKYRGPGGIQADKEEEVDKKEEGDDKPKENGDLKEGEEKKEGDETKEDEKKEADEKKEEKEGEEKKEEKEEKDNKEEEKPAEKTEESKPTEESNPDDTKDGE</sequence>
<feature type="compositionally biased region" description="Basic and acidic residues" evidence="3">
    <location>
        <begin position="364"/>
        <end position="450"/>
    </location>
</feature>
<comment type="caution">
    <text evidence="5">The sequence shown here is derived from an EMBL/GenBank/DDBJ whole genome shotgun (WGS) entry which is preliminary data.</text>
</comment>